<name>A0A5B7FPU4_PORTR</name>
<accession>A0A5B7FPU4</accession>
<organism evidence="1 2">
    <name type="scientific">Portunus trituberculatus</name>
    <name type="common">Swimming crab</name>
    <name type="synonym">Neptunus trituberculatus</name>
    <dbReference type="NCBI Taxonomy" id="210409"/>
    <lineage>
        <taxon>Eukaryota</taxon>
        <taxon>Metazoa</taxon>
        <taxon>Ecdysozoa</taxon>
        <taxon>Arthropoda</taxon>
        <taxon>Crustacea</taxon>
        <taxon>Multicrustacea</taxon>
        <taxon>Malacostraca</taxon>
        <taxon>Eumalacostraca</taxon>
        <taxon>Eucarida</taxon>
        <taxon>Decapoda</taxon>
        <taxon>Pleocyemata</taxon>
        <taxon>Brachyura</taxon>
        <taxon>Eubrachyura</taxon>
        <taxon>Portunoidea</taxon>
        <taxon>Portunidae</taxon>
        <taxon>Portuninae</taxon>
        <taxon>Portunus</taxon>
    </lineage>
</organism>
<keyword evidence="2" id="KW-1185">Reference proteome</keyword>
<dbReference type="AlphaFoldDB" id="A0A5B7FPU4"/>
<proteinExistence type="predicted"/>
<reference evidence="1 2" key="1">
    <citation type="submission" date="2019-05" db="EMBL/GenBank/DDBJ databases">
        <title>Another draft genome of Portunus trituberculatus and its Hox gene families provides insights of decapod evolution.</title>
        <authorList>
            <person name="Jeong J.-H."/>
            <person name="Song I."/>
            <person name="Kim S."/>
            <person name="Choi T."/>
            <person name="Kim D."/>
            <person name="Ryu S."/>
            <person name="Kim W."/>
        </authorList>
    </citation>
    <scope>NUCLEOTIDE SEQUENCE [LARGE SCALE GENOMIC DNA]</scope>
    <source>
        <tissue evidence="1">Muscle</tissue>
    </source>
</reference>
<protein>
    <submittedName>
        <fullName evidence="1">Uncharacterized protein</fullName>
    </submittedName>
</protein>
<dbReference type="Proteomes" id="UP000324222">
    <property type="component" value="Unassembled WGS sequence"/>
</dbReference>
<comment type="caution">
    <text evidence="1">The sequence shown here is derived from an EMBL/GenBank/DDBJ whole genome shotgun (WGS) entry which is preliminary data.</text>
</comment>
<dbReference type="EMBL" id="VSRR010008331">
    <property type="protein sequence ID" value="MPC48522.1"/>
    <property type="molecule type" value="Genomic_DNA"/>
</dbReference>
<sequence>MLKAVMGSDKALYQLPQLAGSEDASGHSHNLSRHPNMASQIKMSERLWALLKRKEDGRGGAG</sequence>
<evidence type="ECO:0000313" key="1">
    <source>
        <dbReference type="EMBL" id="MPC48522.1"/>
    </source>
</evidence>
<gene>
    <name evidence="1" type="ORF">E2C01_042296</name>
</gene>
<evidence type="ECO:0000313" key="2">
    <source>
        <dbReference type="Proteomes" id="UP000324222"/>
    </source>
</evidence>